<dbReference type="RefSeq" id="WP_078785171.1">
    <property type="nucleotide sequence ID" value="NZ_CAJKTF010000034.1"/>
</dbReference>
<accession>A0A1T4XV26</accession>
<sequence length="186" mass="22137">MIFESFPWKQDLRRRKNLIIKYNTAEHFEKNDDTTYTVIEKAIFYSAFIIRKLIDCGGKLSDESENYSLKVCSVQPLKPVDRLHRWPEEDSHDWENEKEVVVTGKNVCNWLIHSYMFFVVFNEDGIIDSFSVTSDFDRNKVLYRIPLDAWMEYMDYIASDDIVGMSSHYDPKADDYVFSRKERGKR</sequence>
<dbReference type="STRING" id="745368.SAMN02745178_02313"/>
<protein>
    <submittedName>
        <fullName evidence="1">Uncharacterized protein</fullName>
    </submittedName>
</protein>
<dbReference type="EMBL" id="FUYF01000017">
    <property type="protein sequence ID" value="SKA92905.1"/>
    <property type="molecule type" value="Genomic_DNA"/>
</dbReference>
<name>A0A1T4XV26_9FIRM</name>
<dbReference type="GeneID" id="93338756"/>
<organism evidence="1 2">
    <name type="scientific">Gemmiger formicilis</name>
    <dbReference type="NCBI Taxonomy" id="745368"/>
    <lineage>
        <taxon>Bacteria</taxon>
        <taxon>Bacillati</taxon>
        <taxon>Bacillota</taxon>
        <taxon>Clostridia</taxon>
        <taxon>Eubacteriales</taxon>
        <taxon>Gemmiger</taxon>
    </lineage>
</organism>
<gene>
    <name evidence="1" type="ORF">SAMN02745178_02313</name>
</gene>
<proteinExistence type="predicted"/>
<dbReference type="Proteomes" id="UP000190286">
    <property type="component" value="Unassembled WGS sequence"/>
</dbReference>
<evidence type="ECO:0000313" key="2">
    <source>
        <dbReference type="Proteomes" id="UP000190286"/>
    </source>
</evidence>
<evidence type="ECO:0000313" key="1">
    <source>
        <dbReference type="EMBL" id="SKA92905.1"/>
    </source>
</evidence>
<dbReference type="OrthoDB" id="1496033at2"/>
<dbReference type="AlphaFoldDB" id="A0A1T4XV26"/>
<reference evidence="1 2" key="1">
    <citation type="submission" date="2017-02" db="EMBL/GenBank/DDBJ databases">
        <authorList>
            <person name="Peterson S.W."/>
        </authorList>
    </citation>
    <scope>NUCLEOTIDE SEQUENCE [LARGE SCALE GENOMIC DNA]</scope>
    <source>
        <strain evidence="1 2">ATCC 27749</strain>
    </source>
</reference>
<keyword evidence="2" id="KW-1185">Reference proteome</keyword>